<reference evidence="1" key="2">
    <citation type="submission" date="2020-09" db="EMBL/GenBank/DDBJ databases">
        <authorList>
            <person name="Sun Q."/>
            <person name="Kim S."/>
        </authorList>
    </citation>
    <scope>NUCLEOTIDE SEQUENCE</scope>
    <source>
        <strain evidence="1">KCTC 23224</strain>
    </source>
</reference>
<evidence type="ECO:0000313" key="1">
    <source>
        <dbReference type="EMBL" id="GHB51407.1"/>
    </source>
</evidence>
<name>A0A8J3D0M5_9BACT</name>
<sequence>MNINYFNSAFLFSFLLLSLACTKRETETLSSVNISSYEIVVEDSVVVDYIGILGWSHISPDGAHFLAMNLQNSEILLIDQVGNILQTYQFTGDQPDAIGSNPIARPQFKNSESFAVLGVNGFFQYDFAGTLLGKFKPDFTPAMGYQVYHADLFQFRNENEALALLGSRNQKGSGFYSIDSGTILEKINVADNTFTGVVPYPTSSRFSKPDEIYTQTSTYPVMRVEGSGVYVAFTNDPTLYYYKWSDLENPAKEIALKFDAFEQIKGKDPKAIDLDVISFDTRSFAYGSINHLHSYQNQPLIGYESGLSDEAYERAIEGANGFQEIFQAIAKVQVAKWSIVSEDGTLIPIEIPSELGRIEFIDSEQNIWISPNKSERERDYEVLFKAKLKAK</sequence>
<gene>
    <name evidence="1" type="ORF">GCM10008106_35300</name>
</gene>
<organism evidence="1 2">
    <name type="scientific">Mongoliitalea lutea</name>
    <dbReference type="NCBI Taxonomy" id="849756"/>
    <lineage>
        <taxon>Bacteria</taxon>
        <taxon>Pseudomonadati</taxon>
        <taxon>Bacteroidota</taxon>
        <taxon>Cytophagia</taxon>
        <taxon>Cytophagales</taxon>
        <taxon>Cyclobacteriaceae</taxon>
        <taxon>Mongoliitalea</taxon>
    </lineage>
</organism>
<dbReference type="AlphaFoldDB" id="A0A8J3D0M5"/>
<dbReference type="Proteomes" id="UP000642809">
    <property type="component" value="Unassembled WGS sequence"/>
</dbReference>
<protein>
    <recommendedName>
        <fullName evidence="3">6-bladed beta-propeller protein</fullName>
    </recommendedName>
</protein>
<comment type="caution">
    <text evidence="1">The sequence shown here is derived from an EMBL/GenBank/DDBJ whole genome shotgun (WGS) entry which is preliminary data.</text>
</comment>
<proteinExistence type="predicted"/>
<reference evidence="1" key="1">
    <citation type="journal article" date="2014" name="Int. J. Syst. Evol. Microbiol.">
        <title>Complete genome sequence of Corynebacterium casei LMG S-19264T (=DSM 44701T), isolated from a smear-ripened cheese.</title>
        <authorList>
            <consortium name="US DOE Joint Genome Institute (JGI-PGF)"/>
            <person name="Walter F."/>
            <person name="Albersmeier A."/>
            <person name="Kalinowski J."/>
            <person name="Ruckert C."/>
        </authorList>
    </citation>
    <scope>NUCLEOTIDE SEQUENCE</scope>
    <source>
        <strain evidence="1">KCTC 23224</strain>
    </source>
</reference>
<dbReference type="RefSeq" id="WP_189586031.1">
    <property type="nucleotide sequence ID" value="NZ_BMYF01000027.1"/>
</dbReference>
<accession>A0A8J3D0M5</accession>
<evidence type="ECO:0000313" key="2">
    <source>
        <dbReference type="Proteomes" id="UP000642809"/>
    </source>
</evidence>
<keyword evidence="2" id="KW-1185">Reference proteome</keyword>
<evidence type="ECO:0008006" key="3">
    <source>
        <dbReference type="Google" id="ProtNLM"/>
    </source>
</evidence>
<dbReference type="EMBL" id="BMYF01000027">
    <property type="protein sequence ID" value="GHB51407.1"/>
    <property type="molecule type" value="Genomic_DNA"/>
</dbReference>